<name>A0A2J6RXZ5_HYAVF</name>
<dbReference type="Proteomes" id="UP000235786">
    <property type="component" value="Unassembled WGS sequence"/>
</dbReference>
<feature type="transmembrane region" description="Helical" evidence="1">
    <location>
        <begin position="60"/>
        <end position="78"/>
    </location>
</feature>
<sequence>MTWLSALGSVLYYISLPFTIVLITIYNGIVIALAPALHLGHYLLSGLLLPLTLLAKFETLYIYLGVAAVIGLFTGSILHMSSSLLVSIFNLTPTPEETGRSAASVRAARETKKLEQAWQSSTTKIQGGNWKDDSSTEKKFSEWLETDQGLLRQTILEEDDGSEEGF</sequence>
<gene>
    <name evidence="2" type="ORF">L207DRAFT_509909</name>
</gene>
<evidence type="ECO:0000256" key="1">
    <source>
        <dbReference type="SAM" id="Phobius"/>
    </source>
</evidence>
<evidence type="ECO:0000313" key="3">
    <source>
        <dbReference type="Proteomes" id="UP000235786"/>
    </source>
</evidence>
<feature type="transmembrane region" description="Helical" evidence="1">
    <location>
        <begin position="12"/>
        <end position="40"/>
    </location>
</feature>
<dbReference type="AlphaFoldDB" id="A0A2J6RXZ5"/>
<accession>A0A2J6RXZ5</accession>
<keyword evidence="1" id="KW-0472">Membrane</keyword>
<dbReference type="OrthoDB" id="4502894at2759"/>
<keyword evidence="1" id="KW-1133">Transmembrane helix</keyword>
<protein>
    <submittedName>
        <fullName evidence="2">Uncharacterized protein</fullName>
    </submittedName>
</protein>
<proteinExistence type="predicted"/>
<dbReference type="EMBL" id="KZ613942">
    <property type="protein sequence ID" value="PMD43381.1"/>
    <property type="molecule type" value="Genomic_DNA"/>
</dbReference>
<reference evidence="2 3" key="1">
    <citation type="submission" date="2016-04" db="EMBL/GenBank/DDBJ databases">
        <title>A degradative enzymes factory behind the ericoid mycorrhizal symbiosis.</title>
        <authorList>
            <consortium name="DOE Joint Genome Institute"/>
            <person name="Martino E."/>
            <person name="Morin E."/>
            <person name="Grelet G."/>
            <person name="Kuo A."/>
            <person name="Kohler A."/>
            <person name="Daghino S."/>
            <person name="Barry K."/>
            <person name="Choi C."/>
            <person name="Cichocki N."/>
            <person name="Clum A."/>
            <person name="Copeland A."/>
            <person name="Hainaut M."/>
            <person name="Haridas S."/>
            <person name="Labutti K."/>
            <person name="Lindquist E."/>
            <person name="Lipzen A."/>
            <person name="Khouja H.-R."/>
            <person name="Murat C."/>
            <person name="Ohm R."/>
            <person name="Olson A."/>
            <person name="Spatafora J."/>
            <person name="Veneault-Fourrey C."/>
            <person name="Henrissat B."/>
            <person name="Grigoriev I."/>
            <person name="Martin F."/>
            <person name="Perotto S."/>
        </authorList>
    </citation>
    <scope>NUCLEOTIDE SEQUENCE [LARGE SCALE GENOMIC DNA]</scope>
    <source>
        <strain evidence="2 3">F</strain>
    </source>
</reference>
<evidence type="ECO:0000313" key="2">
    <source>
        <dbReference type="EMBL" id="PMD43381.1"/>
    </source>
</evidence>
<keyword evidence="3" id="KW-1185">Reference proteome</keyword>
<organism evidence="2 3">
    <name type="scientific">Hyaloscypha variabilis (strain UAMH 11265 / GT02V1 / F)</name>
    <name type="common">Meliniomyces variabilis</name>
    <dbReference type="NCBI Taxonomy" id="1149755"/>
    <lineage>
        <taxon>Eukaryota</taxon>
        <taxon>Fungi</taxon>
        <taxon>Dikarya</taxon>
        <taxon>Ascomycota</taxon>
        <taxon>Pezizomycotina</taxon>
        <taxon>Leotiomycetes</taxon>
        <taxon>Helotiales</taxon>
        <taxon>Hyaloscyphaceae</taxon>
        <taxon>Hyaloscypha</taxon>
        <taxon>Hyaloscypha variabilis</taxon>
    </lineage>
</organism>
<keyword evidence="1" id="KW-0812">Transmembrane</keyword>